<dbReference type="Proteomes" id="UP000630615">
    <property type="component" value="Unassembled WGS sequence"/>
</dbReference>
<accession>A0ABQ1P6V4</accession>
<evidence type="ECO:0000313" key="2">
    <source>
        <dbReference type="Proteomes" id="UP000630615"/>
    </source>
</evidence>
<name>A0ABQ1P6V4_9ENTE</name>
<comment type="caution">
    <text evidence="1">The sequence shown here is derived from an EMBL/GenBank/DDBJ whole genome shotgun (WGS) entry which is preliminary data.</text>
</comment>
<sequence length="98" mass="11323">MINAMLELTDQLGMDYYFVSLEFKEGSLFVNSLNNYCKPISKTVELTEIEGLSIEESDGLGYICFDFDDEHYHFVDYGNRVLAFFKTLLFSTSLHLQP</sequence>
<keyword evidence="2" id="KW-1185">Reference proteome</keyword>
<gene>
    <name evidence="1" type="ORF">GCM10011573_22340</name>
</gene>
<dbReference type="RefSeq" id="WP_088270160.1">
    <property type="nucleotide sequence ID" value="NZ_BMKI01000004.1"/>
</dbReference>
<dbReference type="EMBL" id="BMKI01000004">
    <property type="protein sequence ID" value="GGC92284.1"/>
    <property type="molecule type" value="Genomic_DNA"/>
</dbReference>
<protein>
    <submittedName>
        <fullName evidence="1">Uncharacterized protein</fullName>
    </submittedName>
</protein>
<organism evidence="1 2">
    <name type="scientific">Enterococcus wangshanyuanii</name>
    <dbReference type="NCBI Taxonomy" id="2005703"/>
    <lineage>
        <taxon>Bacteria</taxon>
        <taxon>Bacillati</taxon>
        <taxon>Bacillota</taxon>
        <taxon>Bacilli</taxon>
        <taxon>Lactobacillales</taxon>
        <taxon>Enterococcaceae</taxon>
        <taxon>Enterococcus</taxon>
    </lineage>
</organism>
<reference evidence="2" key="1">
    <citation type="journal article" date="2019" name="Int. J. Syst. Evol. Microbiol.">
        <title>The Global Catalogue of Microorganisms (GCM) 10K type strain sequencing project: providing services to taxonomists for standard genome sequencing and annotation.</title>
        <authorList>
            <consortium name="The Broad Institute Genomics Platform"/>
            <consortium name="The Broad Institute Genome Sequencing Center for Infectious Disease"/>
            <person name="Wu L."/>
            <person name="Ma J."/>
        </authorList>
    </citation>
    <scope>NUCLEOTIDE SEQUENCE [LARGE SCALE GENOMIC DNA]</scope>
    <source>
        <strain evidence="2">CGMCC 1.15942</strain>
    </source>
</reference>
<evidence type="ECO:0000313" key="1">
    <source>
        <dbReference type="EMBL" id="GGC92284.1"/>
    </source>
</evidence>
<proteinExistence type="predicted"/>